<dbReference type="Gene3D" id="3.40.50.300">
    <property type="entry name" value="P-loop containing nucleotide triphosphate hydrolases"/>
    <property type="match status" value="1"/>
</dbReference>
<evidence type="ECO:0000256" key="4">
    <source>
        <dbReference type="ARBA" id="ARBA00023125"/>
    </source>
</evidence>
<dbReference type="GO" id="GO:0006310">
    <property type="term" value="P:DNA recombination"/>
    <property type="evidence" value="ECO:0007669"/>
    <property type="project" value="UniProtKB-KW"/>
</dbReference>
<dbReference type="Pfam" id="PF00154">
    <property type="entry name" value="RecA_N"/>
    <property type="match status" value="1"/>
</dbReference>
<dbReference type="InterPro" id="IPR013765">
    <property type="entry name" value="DNA_recomb/repair_RecA"/>
</dbReference>
<sequence length="159" mass="17516">IGVMFGSPETTSGGQALKYYSSVRIDIRKKETLTANDTAYANRVRAKVVKNKVAVPHKEALFEIYYGRGIDFLGGLVDTAERMGVLTRRGAYWYDGDTKLAQGRDKLLAMLREDPDRSASLEAAVRELLKTNPDAALVDVENGDDGGPERTMALDMLDE</sequence>
<keyword evidence="8" id="KW-1185">Reference proteome</keyword>
<dbReference type="Proteomes" id="UP000236333">
    <property type="component" value="Unassembled WGS sequence"/>
</dbReference>
<evidence type="ECO:0000256" key="3">
    <source>
        <dbReference type="ARBA" id="ARBA00022840"/>
    </source>
</evidence>
<evidence type="ECO:0000259" key="6">
    <source>
        <dbReference type="PROSITE" id="PS50163"/>
    </source>
</evidence>
<dbReference type="PROSITE" id="PS50163">
    <property type="entry name" value="RECA_3"/>
    <property type="match status" value="1"/>
</dbReference>
<dbReference type="InterPro" id="IPR023400">
    <property type="entry name" value="RecA_C_sf"/>
</dbReference>
<dbReference type="InterPro" id="IPR027417">
    <property type="entry name" value="P-loop_NTPase"/>
</dbReference>
<reference evidence="7 8" key="1">
    <citation type="journal article" date="2017" name="Mol. Biol. Evol.">
        <title>The 4-celled Tetrabaena socialis nuclear genome reveals the essential components for genetic control of cell number at the origin of multicellularity in the volvocine lineage.</title>
        <authorList>
            <person name="Featherston J."/>
            <person name="Arakaki Y."/>
            <person name="Hanschen E.R."/>
            <person name="Ferris P.J."/>
            <person name="Michod R.E."/>
            <person name="Olson B.J.S.C."/>
            <person name="Nozaki H."/>
            <person name="Durand P.M."/>
        </authorList>
    </citation>
    <scope>NUCLEOTIDE SEQUENCE [LARGE SCALE GENOMIC DNA]</scope>
    <source>
        <strain evidence="7 8">NIES-571</strain>
    </source>
</reference>
<comment type="caution">
    <text evidence="7">The sequence shown here is derived from an EMBL/GenBank/DDBJ whole genome shotgun (WGS) entry which is preliminary data.</text>
</comment>
<dbReference type="GO" id="GO:0008094">
    <property type="term" value="F:ATP-dependent activity, acting on DNA"/>
    <property type="evidence" value="ECO:0007669"/>
    <property type="project" value="InterPro"/>
</dbReference>
<protein>
    <submittedName>
        <fullName evidence="7">Protein RecA</fullName>
    </submittedName>
</protein>
<comment type="similarity">
    <text evidence="1">Belongs to the RecA family.</text>
</comment>
<dbReference type="GO" id="GO:0003697">
    <property type="term" value="F:single-stranded DNA binding"/>
    <property type="evidence" value="ECO:0007669"/>
    <property type="project" value="InterPro"/>
</dbReference>
<keyword evidence="5" id="KW-0233">DNA recombination</keyword>
<gene>
    <name evidence="7" type="ORF">TSOC_014933</name>
</gene>
<name>A0A2J7ZG93_9CHLO</name>
<evidence type="ECO:0000256" key="1">
    <source>
        <dbReference type="ARBA" id="ARBA00009391"/>
    </source>
</evidence>
<dbReference type="GO" id="GO:0006281">
    <property type="term" value="P:DNA repair"/>
    <property type="evidence" value="ECO:0007669"/>
    <property type="project" value="InterPro"/>
</dbReference>
<keyword evidence="3" id="KW-0067">ATP-binding</keyword>
<dbReference type="AlphaFoldDB" id="A0A2J7ZG93"/>
<dbReference type="InterPro" id="IPR020587">
    <property type="entry name" value="RecA_monomer-monomer_interface"/>
</dbReference>
<proteinExistence type="inferred from homology"/>
<dbReference type="OrthoDB" id="5957327at2759"/>
<feature type="non-terminal residue" evidence="7">
    <location>
        <position position="1"/>
    </location>
</feature>
<feature type="domain" description="RecA family profile 2" evidence="6">
    <location>
        <begin position="2"/>
        <end position="71"/>
    </location>
</feature>
<dbReference type="PRINTS" id="PR00142">
    <property type="entry name" value="RECA"/>
</dbReference>
<evidence type="ECO:0000313" key="8">
    <source>
        <dbReference type="Proteomes" id="UP000236333"/>
    </source>
</evidence>
<accession>A0A2J7ZG93</accession>
<dbReference type="GO" id="GO:0005524">
    <property type="term" value="F:ATP binding"/>
    <property type="evidence" value="ECO:0007669"/>
    <property type="project" value="UniProtKB-KW"/>
</dbReference>
<dbReference type="Gene3D" id="3.30.250.10">
    <property type="entry name" value="RecA protein, C-terminal domain"/>
    <property type="match status" value="1"/>
</dbReference>
<dbReference type="Pfam" id="PF21096">
    <property type="entry name" value="RecA_C"/>
    <property type="match status" value="1"/>
</dbReference>
<keyword evidence="2" id="KW-0547">Nucleotide-binding</keyword>
<dbReference type="PANTHER" id="PTHR45900:SF1">
    <property type="entry name" value="MITOCHONDRIAL DNA REPAIR PROTEIN RECA HOMOLOG-RELATED"/>
    <property type="match status" value="1"/>
</dbReference>
<evidence type="ECO:0000256" key="5">
    <source>
        <dbReference type="ARBA" id="ARBA00023172"/>
    </source>
</evidence>
<dbReference type="InterPro" id="IPR049261">
    <property type="entry name" value="RecA-like_C"/>
</dbReference>
<evidence type="ECO:0000313" key="7">
    <source>
        <dbReference type="EMBL" id="PNG99291.1"/>
    </source>
</evidence>
<dbReference type="EMBL" id="PGGS01003411">
    <property type="protein sequence ID" value="PNG99291.1"/>
    <property type="molecule type" value="Genomic_DNA"/>
</dbReference>
<dbReference type="PANTHER" id="PTHR45900">
    <property type="entry name" value="RECA"/>
    <property type="match status" value="1"/>
</dbReference>
<dbReference type="InterPro" id="IPR049428">
    <property type="entry name" value="RecA-like_N"/>
</dbReference>
<dbReference type="SUPFAM" id="SSF54752">
    <property type="entry name" value="RecA protein, C-terminal domain"/>
    <property type="match status" value="1"/>
</dbReference>
<organism evidence="7 8">
    <name type="scientific">Tetrabaena socialis</name>
    <dbReference type="NCBI Taxonomy" id="47790"/>
    <lineage>
        <taxon>Eukaryota</taxon>
        <taxon>Viridiplantae</taxon>
        <taxon>Chlorophyta</taxon>
        <taxon>core chlorophytes</taxon>
        <taxon>Chlorophyceae</taxon>
        <taxon>CS clade</taxon>
        <taxon>Chlamydomonadales</taxon>
        <taxon>Tetrabaenaceae</taxon>
        <taxon>Tetrabaena</taxon>
    </lineage>
</organism>
<evidence type="ECO:0000256" key="2">
    <source>
        <dbReference type="ARBA" id="ARBA00022741"/>
    </source>
</evidence>
<keyword evidence="4" id="KW-0238">DNA-binding</keyword>
<dbReference type="SUPFAM" id="SSF52540">
    <property type="entry name" value="P-loop containing nucleoside triphosphate hydrolases"/>
    <property type="match status" value="1"/>
</dbReference>